<evidence type="ECO:0000313" key="3">
    <source>
        <dbReference type="Proteomes" id="UP000636505"/>
    </source>
</evidence>
<gene>
    <name evidence="2" type="ORF">IQ241_24555</name>
</gene>
<dbReference type="EMBL" id="JADEXG010000114">
    <property type="protein sequence ID" value="MBE9080418.1"/>
    <property type="molecule type" value="Genomic_DNA"/>
</dbReference>
<keyword evidence="1" id="KW-0472">Membrane</keyword>
<feature type="transmembrane region" description="Helical" evidence="1">
    <location>
        <begin position="536"/>
        <end position="555"/>
    </location>
</feature>
<keyword evidence="3" id="KW-1185">Reference proteome</keyword>
<keyword evidence="1" id="KW-1133">Transmembrane helix</keyword>
<organism evidence="2 3">
    <name type="scientific">Vasconcelosia minhoensis LEGE 07310</name>
    <dbReference type="NCBI Taxonomy" id="915328"/>
    <lineage>
        <taxon>Bacteria</taxon>
        <taxon>Bacillati</taxon>
        <taxon>Cyanobacteriota</taxon>
        <taxon>Cyanophyceae</taxon>
        <taxon>Nodosilineales</taxon>
        <taxon>Cymatolegaceae</taxon>
        <taxon>Vasconcelosia</taxon>
        <taxon>Vasconcelosia minhoensis</taxon>
    </lineage>
</organism>
<feature type="transmembrane region" description="Helical" evidence="1">
    <location>
        <begin position="495"/>
        <end position="516"/>
    </location>
</feature>
<dbReference type="Pfam" id="PF12836">
    <property type="entry name" value="HHH_3"/>
    <property type="match status" value="1"/>
</dbReference>
<feature type="transmembrane region" description="Helical" evidence="1">
    <location>
        <begin position="561"/>
        <end position="582"/>
    </location>
</feature>
<protein>
    <submittedName>
        <fullName evidence="2">Pentapeptide repeat-containing protein</fullName>
    </submittedName>
</protein>
<proteinExistence type="predicted"/>
<evidence type="ECO:0000256" key="1">
    <source>
        <dbReference type="SAM" id="Phobius"/>
    </source>
</evidence>
<dbReference type="SUPFAM" id="SSF47781">
    <property type="entry name" value="RuvA domain 2-like"/>
    <property type="match status" value="1"/>
</dbReference>
<feature type="transmembrane region" description="Helical" evidence="1">
    <location>
        <begin position="665"/>
        <end position="688"/>
    </location>
</feature>
<keyword evidence="1" id="KW-0812">Transmembrane</keyword>
<comment type="caution">
    <text evidence="2">The sequence shown here is derived from an EMBL/GenBank/DDBJ whole genome shotgun (WGS) entry which is preliminary data.</text>
</comment>
<dbReference type="AlphaFoldDB" id="A0A8J7AYU5"/>
<dbReference type="InterPro" id="IPR001646">
    <property type="entry name" value="5peptide_repeat"/>
</dbReference>
<reference evidence="2" key="1">
    <citation type="submission" date="2020-10" db="EMBL/GenBank/DDBJ databases">
        <authorList>
            <person name="Castelo-Branco R."/>
            <person name="Eusebio N."/>
            <person name="Adriana R."/>
            <person name="Vieira A."/>
            <person name="Brugerolle De Fraissinette N."/>
            <person name="Rezende De Castro R."/>
            <person name="Schneider M.P."/>
            <person name="Vasconcelos V."/>
            <person name="Leao P.N."/>
        </authorList>
    </citation>
    <scope>NUCLEOTIDE SEQUENCE</scope>
    <source>
        <strain evidence="2">LEGE 07310</strain>
    </source>
</reference>
<evidence type="ECO:0000313" key="2">
    <source>
        <dbReference type="EMBL" id="MBE9080418.1"/>
    </source>
</evidence>
<dbReference type="Proteomes" id="UP000636505">
    <property type="component" value="Unassembled WGS sequence"/>
</dbReference>
<sequence length="701" mass="78626">MAIALFASASAIAVSGLPPLTGELLAQRLAAPVQREGKPMIDLSGLTIDLRPEQEAFATQFYRQLQDSLNGGQRPPGLDLSGSLIQGSFDLQRLGLRVPTYGEIALGGLDEAVLQQLQQDQRRLGQLGQLSRSLLLEAQPTKQNLFIFQVPLRLAQTTITGQLNAADLYFLGRVEAQDAVFAQAADWRDTRFARSVSFTDAQFQQESRFRNSLFFARSRFNQVSFGGPVSFQGAEFRQTANFNDARFDQAADFSRSQWLKNADFAQSRFAAATTFARGQFSQSLFLTEARFAAPVTFRQAQFQQPVNLRSASIQRQADFGDARFGTSAYINVADLEFNADEAQILGSPGQIGRAFSVPTLGGNETVLRNLVRNFRLLEQIGDANQLEYMTERLRLRQLRRRIRSLDLNQATAAQLQRLGLSPKQSEAILARRQQQPFVSRADLLSLDTVDLAAYVKVRDRVTAGSPPSPLARLVSAGRWLSLGLLLLLSGYGTRFGLTLGSGLIAIALFGLMFWVVDRCRRRRPTPLLPERSETAWILASFVLLLSLGLVAVLRSAAQPGWTLACIGLVTLPIPVGLIGSLYRRGRYHDLLEQSYFVENGSLRELQLLIARLPVIPKFPFYRERYTPLPTDRRWNWLNYYDFSLNNWLKFGFNDLRLRDRAVPGLISALVWYQWSLGILYVILLLWTLSRTIPGLNLLLYF</sequence>
<dbReference type="InterPro" id="IPR010994">
    <property type="entry name" value="RuvA_2-like"/>
</dbReference>
<name>A0A8J7AYU5_9CYAN</name>
<accession>A0A8J7AYU5</accession>
<dbReference type="Pfam" id="PF13576">
    <property type="entry name" value="Pentapeptide_3"/>
    <property type="match status" value="1"/>
</dbReference>